<keyword evidence="2" id="KW-0238">DNA-binding</keyword>
<dbReference type="PANTHER" id="PTHR43280">
    <property type="entry name" value="ARAC-FAMILY TRANSCRIPTIONAL REGULATOR"/>
    <property type="match status" value="1"/>
</dbReference>
<dbReference type="Pfam" id="PF12833">
    <property type="entry name" value="HTH_18"/>
    <property type="match status" value="1"/>
</dbReference>
<dbReference type="EMBL" id="CP002961">
    <property type="protein sequence ID" value="AFK04603.1"/>
    <property type="molecule type" value="Genomic_DNA"/>
</dbReference>
<dbReference type="CDD" id="cd06976">
    <property type="entry name" value="cupin_MtlR-like_N"/>
    <property type="match status" value="1"/>
</dbReference>
<dbReference type="InterPro" id="IPR009057">
    <property type="entry name" value="Homeodomain-like_sf"/>
</dbReference>
<organism evidence="5 6">
    <name type="scientific">Emticicia oligotrophica (strain DSM 17448 / CIP 109782 / MTCC 6937 / GPTSA100-15)</name>
    <dbReference type="NCBI Taxonomy" id="929562"/>
    <lineage>
        <taxon>Bacteria</taxon>
        <taxon>Pseudomonadati</taxon>
        <taxon>Bacteroidota</taxon>
        <taxon>Cytophagia</taxon>
        <taxon>Cytophagales</taxon>
        <taxon>Leadbetterellaceae</taxon>
        <taxon>Emticicia</taxon>
    </lineage>
</organism>
<dbReference type="SUPFAM" id="SSF46689">
    <property type="entry name" value="Homeodomain-like"/>
    <property type="match status" value="2"/>
</dbReference>
<dbReference type="InterPro" id="IPR003313">
    <property type="entry name" value="AraC-bd"/>
</dbReference>
<dbReference type="PANTHER" id="PTHR43280:SF27">
    <property type="entry name" value="TRANSCRIPTIONAL REGULATOR MTLR"/>
    <property type="match status" value="1"/>
</dbReference>
<gene>
    <name evidence="5" type="ordered locus">Emtol_3475</name>
</gene>
<dbReference type="PROSITE" id="PS01124">
    <property type="entry name" value="HTH_ARAC_FAMILY_2"/>
    <property type="match status" value="1"/>
</dbReference>
<dbReference type="InterPro" id="IPR011051">
    <property type="entry name" value="RmlC_Cupin_sf"/>
</dbReference>
<feature type="domain" description="HTH araC/xylS-type" evidence="4">
    <location>
        <begin position="185"/>
        <end position="283"/>
    </location>
</feature>
<dbReference type="SUPFAM" id="SSF51182">
    <property type="entry name" value="RmlC-like cupins"/>
    <property type="match status" value="1"/>
</dbReference>
<dbReference type="Proteomes" id="UP000002875">
    <property type="component" value="Chromosome"/>
</dbReference>
<evidence type="ECO:0000256" key="3">
    <source>
        <dbReference type="ARBA" id="ARBA00023163"/>
    </source>
</evidence>
<reference evidence="5 6" key="1">
    <citation type="submission" date="2011-07" db="EMBL/GenBank/DDBJ databases">
        <title>The complete genome of chromosome of Emticicia oligotrophica DSM 17448.</title>
        <authorList>
            <consortium name="US DOE Joint Genome Institute (JGI-PGF)"/>
            <person name="Lucas S."/>
            <person name="Han J."/>
            <person name="Lapidus A."/>
            <person name="Bruce D."/>
            <person name="Goodwin L."/>
            <person name="Pitluck S."/>
            <person name="Peters L."/>
            <person name="Kyrpides N."/>
            <person name="Mavromatis K."/>
            <person name="Ivanova N."/>
            <person name="Ovchinnikova G."/>
            <person name="Teshima H."/>
            <person name="Detter J.C."/>
            <person name="Tapia R."/>
            <person name="Han C."/>
            <person name="Land M."/>
            <person name="Hauser L."/>
            <person name="Markowitz V."/>
            <person name="Cheng J.-F."/>
            <person name="Hugenholtz P."/>
            <person name="Woyke T."/>
            <person name="Wu D."/>
            <person name="Tindall B."/>
            <person name="Pomrenke H."/>
            <person name="Brambilla E."/>
            <person name="Klenk H.-P."/>
            <person name="Eisen J.A."/>
        </authorList>
    </citation>
    <scope>NUCLEOTIDE SEQUENCE [LARGE SCALE GENOMIC DNA]</scope>
    <source>
        <strain evidence="5 6">DSM 17448</strain>
    </source>
</reference>
<dbReference type="Gene3D" id="2.60.120.10">
    <property type="entry name" value="Jelly Rolls"/>
    <property type="match status" value="1"/>
</dbReference>
<dbReference type="SMART" id="SM00342">
    <property type="entry name" value="HTH_ARAC"/>
    <property type="match status" value="1"/>
</dbReference>
<dbReference type="PROSITE" id="PS00041">
    <property type="entry name" value="HTH_ARAC_FAMILY_1"/>
    <property type="match status" value="1"/>
</dbReference>
<proteinExistence type="predicted"/>
<evidence type="ECO:0000259" key="4">
    <source>
        <dbReference type="PROSITE" id="PS01124"/>
    </source>
</evidence>
<evidence type="ECO:0000256" key="1">
    <source>
        <dbReference type="ARBA" id="ARBA00023015"/>
    </source>
</evidence>
<protein>
    <submittedName>
        <fullName evidence="5">Transcriptional regulator, AraC family</fullName>
    </submittedName>
</protein>
<evidence type="ECO:0000256" key="2">
    <source>
        <dbReference type="ARBA" id="ARBA00023125"/>
    </source>
</evidence>
<evidence type="ECO:0000313" key="5">
    <source>
        <dbReference type="EMBL" id="AFK04603.1"/>
    </source>
</evidence>
<evidence type="ECO:0000313" key="6">
    <source>
        <dbReference type="Proteomes" id="UP000002875"/>
    </source>
</evidence>
<accession>A0ABM5N563</accession>
<sequence>MKPLLFRIPKTETESFRVQVDDLPYFYDTLHFHPEWQITLILEGTGTQFVGDNVERFQPYDIYFLGSNLPHVFRNDSEYYSESLRAHSISVYFRGDLLGDNFFDIPETQHLRHLLTEASRGIRIRNYEANEVTNLVKSIENKQGFEKLMIFLQILNEIHLSANKEFLSSVSYQSPQKEVDNQRINAVFEFLMKNFEREVSLEEISEIANMTPNAFCKFFKLRTRKTFSDFLNDIRIGHACRMLQSNEKSVLEICFSSGFNNVSNFNRQFKKRMKMSPRTYLKQF</sequence>
<keyword evidence="3" id="KW-0804">Transcription</keyword>
<dbReference type="InterPro" id="IPR018062">
    <property type="entry name" value="HTH_AraC-typ_CS"/>
</dbReference>
<dbReference type="Pfam" id="PF02311">
    <property type="entry name" value="AraC_binding"/>
    <property type="match status" value="1"/>
</dbReference>
<keyword evidence="6" id="KW-1185">Reference proteome</keyword>
<dbReference type="Gene3D" id="1.10.10.60">
    <property type="entry name" value="Homeodomain-like"/>
    <property type="match status" value="2"/>
</dbReference>
<dbReference type="RefSeq" id="WP_015030292.1">
    <property type="nucleotide sequence ID" value="NC_018748.1"/>
</dbReference>
<dbReference type="InterPro" id="IPR018060">
    <property type="entry name" value="HTH_AraC"/>
</dbReference>
<name>A0ABM5N563_EMTOG</name>
<keyword evidence="1" id="KW-0805">Transcription regulation</keyword>
<dbReference type="InterPro" id="IPR014710">
    <property type="entry name" value="RmlC-like_jellyroll"/>
</dbReference>